<evidence type="ECO:0000256" key="1">
    <source>
        <dbReference type="ARBA" id="ARBA00004651"/>
    </source>
</evidence>
<reference evidence="9 10" key="1">
    <citation type="submission" date="2020-07" db="EMBL/GenBank/DDBJ databases">
        <title>Genome of Haloechinothrix sp.</title>
        <authorList>
            <person name="Tang S.-K."/>
            <person name="Yang L."/>
            <person name="Zhu W.-Y."/>
        </authorList>
    </citation>
    <scope>NUCLEOTIDE SEQUENCE [LARGE SCALE GENOMIC DNA]</scope>
    <source>
        <strain evidence="9 10">YIM 98757</strain>
    </source>
</reference>
<evidence type="ECO:0000256" key="2">
    <source>
        <dbReference type="ARBA" id="ARBA00022448"/>
    </source>
</evidence>
<dbReference type="Gene3D" id="1.20.1250.20">
    <property type="entry name" value="MFS general substrate transporter like domains"/>
    <property type="match status" value="1"/>
</dbReference>
<dbReference type="PROSITE" id="PS50850">
    <property type="entry name" value="MFS"/>
    <property type="match status" value="1"/>
</dbReference>
<dbReference type="InterPro" id="IPR011701">
    <property type="entry name" value="MFS"/>
</dbReference>
<accession>A0A838ADX7</accession>
<feature type="transmembrane region" description="Helical" evidence="7">
    <location>
        <begin position="472"/>
        <end position="495"/>
    </location>
</feature>
<feature type="transmembrane region" description="Helical" evidence="7">
    <location>
        <begin position="401"/>
        <end position="419"/>
    </location>
</feature>
<dbReference type="PANTHER" id="PTHR42718:SF47">
    <property type="entry name" value="METHYL VIOLOGEN RESISTANCE PROTEIN SMVA"/>
    <property type="match status" value="1"/>
</dbReference>
<dbReference type="PANTHER" id="PTHR42718">
    <property type="entry name" value="MAJOR FACILITATOR SUPERFAMILY MULTIDRUG TRANSPORTER MFSC"/>
    <property type="match status" value="1"/>
</dbReference>
<feature type="transmembrane region" description="Helical" evidence="7">
    <location>
        <begin position="328"/>
        <end position="350"/>
    </location>
</feature>
<keyword evidence="3" id="KW-1003">Cell membrane</keyword>
<feature type="transmembrane region" description="Helical" evidence="7">
    <location>
        <begin position="135"/>
        <end position="155"/>
    </location>
</feature>
<evidence type="ECO:0000313" key="10">
    <source>
        <dbReference type="Proteomes" id="UP000582974"/>
    </source>
</evidence>
<dbReference type="RefSeq" id="WP_180894245.1">
    <property type="nucleotide sequence ID" value="NZ_JACCKD010000007.1"/>
</dbReference>
<dbReference type="EMBL" id="JACCKD010000007">
    <property type="protein sequence ID" value="MBA0127420.1"/>
    <property type="molecule type" value="Genomic_DNA"/>
</dbReference>
<comment type="subcellular location">
    <subcellularLocation>
        <location evidence="1">Cell membrane</location>
        <topology evidence="1">Multi-pass membrane protein</topology>
    </subcellularLocation>
</comment>
<evidence type="ECO:0000256" key="6">
    <source>
        <dbReference type="ARBA" id="ARBA00023136"/>
    </source>
</evidence>
<feature type="transmembrane region" description="Helical" evidence="7">
    <location>
        <begin position="264"/>
        <end position="289"/>
    </location>
</feature>
<feature type="transmembrane region" description="Helical" evidence="7">
    <location>
        <begin position="223"/>
        <end position="243"/>
    </location>
</feature>
<keyword evidence="6 7" id="KW-0472">Membrane</keyword>
<keyword evidence="10" id="KW-1185">Reference proteome</keyword>
<dbReference type="CDD" id="cd17321">
    <property type="entry name" value="MFS_MMR_MDR_like"/>
    <property type="match status" value="1"/>
</dbReference>
<evidence type="ECO:0000256" key="5">
    <source>
        <dbReference type="ARBA" id="ARBA00022989"/>
    </source>
</evidence>
<dbReference type="InterPro" id="IPR036259">
    <property type="entry name" value="MFS_trans_sf"/>
</dbReference>
<dbReference type="GO" id="GO:0022857">
    <property type="term" value="F:transmembrane transporter activity"/>
    <property type="evidence" value="ECO:0007669"/>
    <property type="project" value="InterPro"/>
</dbReference>
<feature type="transmembrane region" description="Helical" evidence="7">
    <location>
        <begin position="301"/>
        <end position="321"/>
    </location>
</feature>
<evidence type="ECO:0000259" key="8">
    <source>
        <dbReference type="PROSITE" id="PS50850"/>
    </source>
</evidence>
<keyword evidence="4 7" id="KW-0812">Transmembrane</keyword>
<comment type="caution">
    <text evidence="9">The sequence shown here is derived from an EMBL/GenBank/DDBJ whole genome shotgun (WGS) entry which is preliminary data.</text>
</comment>
<evidence type="ECO:0000313" key="9">
    <source>
        <dbReference type="EMBL" id="MBA0127420.1"/>
    </source>
</evidence>
<feature type="transmembrane region" description="Helical" evidence="7">
    <location>
        <begin position="12"/>
        <end position="33"/>
    </location>
</feature>
<dbReference type="Proteomes" id="UP000582974">
    <property type="component" value="Unassembled WGS sequence"/>
</dbReference>
<sequence>MDRATWREWLGLAVLTLPVLVLATDLTVLFLAMPSIATDLHPGTAQMLWILHVYGFLVGGFLITMGRLGDRVGRRRLLLGGGAVFTALVVVAAYSTSAGMLIAARALLGVAGATLMPSSFALLRNMFHDAGQRRIAISLLTGAFTAGGALGPVLGGALLEFFWWGSVFLVNLPALVLLVAAGPFVLPEYRDPDSRPLDLISVGLSLGAVLGVIYGLQEMVEHGFRPAYLVPVVAGLAFAVVFVRRQLRLADPLLDLTLFAERAFGASVGAVLLTVFALGGLLFLLTQYLQWVVGLSPLGAGVWMLPFAGANLVGALLAPLLARWMRHVCAMGLGSLLGVVGLAFSAVIGIDAGPAALMAGVGVAGIGAGAVVTLGSDLIIGTAPLERAGSAAAVQEVAGEMGQALGTALLGSLGLLVYGRSVLEHLPAGVPEDAAAAARAGPAEGFGAAGRLQAGAGERLLDVLREAFGHGLVAAMSVGVVVFLLLFVAAVGALLRPESRHR</sequence>
<feature type="domain" description="Major facilitator superfamily (MFS) profile" evidence="8">
    <location>
        <begin position="11"/>
        <end position="500"/>
    </location>
</feature>
<dbReference type="AlphaFoldDB" id="A0A838ADX7"/>
<feature type="transmembrane region" description="Helical" evidence="7">
    <location>
        <begin position="102"/>
        <end position="123"/>
    </location>
</feature>
<keyword evidence="5 7" id="KW-1133">Transmembrane helix</keyword>
<dbReference type="InterPro" id="IPR020846">
    <property type="entry name" value="MFS_dom"/>
</dbReference>
<organism evidence="9 10">
    <name type="scientific">Haloechinothrix aidingensis</name>
    <dbReference type="NCBI Taxonomy" id="2752311"/>
    <lineage>
        <taxon>Bacteria</taxon>
        <taxon>Bacillati</taxon>
        <taxon>Actinomycetota</taxon>
        <taxon>Actinomycetes</taxon>
        <taxon>Pseudonocardiales</taxon>
        <taxon>Pseudonocardiaceae</taxon>
        <taxon>Haloechinothrix</taxon>
    </lineage>
</organism>
<dbReference type="Pfam" id="PF07690">
    <property type="entry name" value="MFS_1"/>
    <property type="match status" value="1"/>
</dbReference>
<dbReference type="SUPFAM" id="SSF103473">
    <property type="entry name" value="MFS general substrate transporter"/>
    <property type="match status" value="2"/>
</dbReference>
<protein>
    <submittedName>
        <fullName evidence="9">MFS transporter</fullName>
    </submittedName>
</protein>
<feature type="transmembrane region" description="Helical" evidence="7">
    <location>
        <begin position="161"/>
        <end position="185"/>
    </location>
</feature>
<gene>
    <name evidence="9" type="ORF">H0B56_17885</name>
</gene>
<name>A0A838ADX7_9PSEU</name>
<feature type="transmembrane region" description="Helical" evidence="7">
    <location>
        <begin position="45"/>
        <end position="65"/>
    </location>
</feature>
<proteinExistence type="predicted"/>
<feature type="transmembrane region" description="Helical" evidence="7">
    <location>
        <begin position="197"/>
        <end position="217"/>
    </location>
</feature>
<feature type="transmembrane region" description="Helical" evidence="7">
    <location>
        <begin position="356"/>
        <end position="380"/>
    </location>
</feature>
<evidence type="ECO:0000256" key="7">
    <source>
        <dbReference type="SAM" id="Phobius"/>
    </source>
</evidence>
<evidence type="ECO:0000256" key="3">
    <source>
        <dbReference type="ARBA" id="ARBA00022475"/>
    </source>
</evidence>
<dbReference type="GO" id="GO:0005886">
    <property type="term" value="C:plasma membrane"/>
    <property type="evidence" value="ECO:0007669"/>
    <property type="project" value="UniProtKB-SubCell"/>
</dbReference>
<evidence type="ECO:0000256" key="4">
    <source>
        <dbReference type="ARBA" id="ARBA00022692"/>
    </source>
</evidence>
<feature type="transmembrane region" description="Helical" evidence="7">
    <location>
        <begin position="77"/>
        <end position="96"/>
    </location>
</feature>
<keyword evidence="2" id="KW-0813">Transport</keyword>